<dbReference type="PRINTS" id="PR00909">
    <property type="entry name" value="SPERMDNBNDNG"/>
</dbReference>
<dbReference type="AlphaFoldDB" id="A0A0L0W8U0"/>
<dbReference type="Proteomes" id="UP000037267">
    <property type="component" value="Unassembled WGS sequence"/>
</dbReference>
<evidence type="ECO:0000313" key="3">
    <source>
        <dbReference type="Proteomes" id="UP000037267"/>
    </source>
</evidence>
<accession>A0A0L0W8U0</accession>
<dbReference type="CDD" id="cd13589">
    <property type="entry name" value="PBP2_polyamine_RpCGA009"/>
    <property type="match status" value="1"/>
</dbReference>
<evidence type="ECO:0000256" key="1">
    <source>
        <dbReference type="ARBA" id="ARBA00022729"/>
    </source>
</evidence>
<dbReference type="GO" id="GO:0030976">
    <property type="term" value="F:thiamine pyrophosphate binding"/>
    <property type="evidence" value="ECO:0007669"/>
    <property type="project" value="TreeGrafter"/>
</dbReference>
<dbReference type="PANTHER" id="PTHR30006:SF2">
    <property type="entry name" value="ABC TRANSPORTER SUBSTRATE-BINDING PROTEIN"/>
    <property type="match status" value="1"/>
</dbReference>
<protein>
    <submittedName>
        <fullName evidence="2">Spermidine/putrescine-binding periplasmic protein</fullName>
    </submittedName>
</protein>
<dbReference type="SUPFAM" id="SSF53850">
    <property type="entry name" value="Periplasmic binding protein-like II"/>
    <property type="match status" value="1"/>
</dbReference>
<organism evidence="2 3">
    <name type="scientific">Gottschalkia purinilytica</name>
    <name type="common">Clostridium purinilyticum</name>
    <dbReference type="NCBI Taxonomy" id="1503"/>
    <lineage>
        <taxon>Bacteria</taxon>
        <taxon>Bacillati</taxon>
        <taxon>Bacillota</taxon>
        <taxon>Tissierellia</taxon>
        <taxon>Tissierellales</taxon>
        <taxon>Gottschalkiaceae</taxon>
        <taxon>Gottschalkia</taxon>
    </lineage>
</organism>
<proteinExistence type="predicted"/>
<dbReference type="RefSeq" id="WP_050355789.1">
    <property type="nucleotide sequence ID" value="NZ_LGSS01000011.1"/>
</dbReference>
<name>A0A0L0W8U0_GOTPU</name>
<dbReference type="Pfam" id="PF13416">
    <property type="entry name" value="SBP_bac_8"/>
    <property type="match status" value="1"/>
</dbReference>
<dbReference type="PANTHER" id="PTHR30006">
    <property type="entry name" value="THIAMINE-BINDING PERIPLASMIC PROTEIN-RELATED"/>
    <property type="match status" value="1"/>
</dbReference>
<dbReference type="EMBL" id="LGSS01000011">
    <property type="protein sequence ID" value="KNF07877.1"/>
    <property type="molecule type" value="Genomic_DNA"/>
</dbReference>
<dbReference type="GO" id="GO:0030975">
    <property type="term" value="F:thiamine binding"/>
    <property type="evidence" value="ECO:0007669"/>
    <property type="project" value="TreeGrafter"/>
</dbReference>
<dbReference type="PROSITE" id="PS51257">
    <property type="entry name" value="PROKAR_LIPOPROTEIN"/>
    <property type="match status" value="1"/>
</dbReference>
<dbReference type="GO" id="GO:0019808">
    <property type="term" value="F:polyamine binding"/>
    <property type="evidence" value="ECO:0007669"/>
    <property type="project" value="InterPro"/>
</dbReference>
<keyword evidence="1" id="KW-0732">Signal</keyword>
<dbReference type="STRING" id="1503.CLPU_11c00460"/>
<comment type="caution">
    <text evidence="2">The sequence shown here is derived from an EMBL/GenBank/DDBJ whole genome shotgun (WGS) entry which is preliminary data.</text>
</comment>
<keyword evidence="3" id="KW-1185">Reference proteome</keyword>
<sequence>MKKIGKKTSLLFLSFLVLTMVLSGCKIKSSKTSSDSNKETLVVSIFGFNEDLYRRNVMEPFEKKHNVKIVLELGNNVDRLNKLKMRNSKVDVAAFTDYYAMQAIEEGLFERIDHEKIPNINNLYDVAKTPLGKDYGPAYTIGSFGIIYDSEDIKEPIESWGDLWRPDLKGKMSLSNITTTSGPMMLLIAAEQAGVDIKKDEDKAFEKMKELSENVLRFDDKSSEAINAMSQGKVKVMGGHSFEFESVKETVPTAKWVDPKEGSYAIVNTINIVKGTKNKKLAEQFINWIISEEVQKVQALDKVDSPTNKNVKLTDKEAEELIYGEETIEKLKSVDWTYVNSSLKRWIERWNKEISD</sequence>
<dbReference type="OrthoDB" id="179400at2"/>
<dbReference type="GO" id="GO:0030288">
    <property type="term" value="C:outer membrane-bounded periplasmic space"/>
    <property type="evidence" value="ECO:0007669"/>
    <property type="project" value="TreeGrafter"/>
</dbReference>
<dbReference type="InterPro" id="IPR006059">
    <property type="entry name" value="SBP"/>
</dbReference>
<gene>
    <name evidence="2" type="ORF">CLPU_11c00460</name>
</gene>
<dbReference type="InterPro" id="IPR001188">
    <property type="entry name" value="Sperm_putr-bd"/>
</dbReference>
<evidence type="ECO:0000313" key="2">
    <source>
        <dbReference type="EMBL" id="KNF07877.1"/>
    </source>
</evidence>
<dbReference type="GO" id="GO:0015888">
    <property type="term" value="P:thiamine transport"/>
    <property type="evidence" value="ECO:0007669"/>
    <property type="project" value="TreeGrafter"/>
</dbReference>
<dbReference type="GO" id="GO:0015846">
    <property type="term" value="P:polyamine transport"/>
    <property type="evidence" value="ECO:0007669"/>
    <property type="project" value="InterPro"/>
</dbReference>
<dbReference type="Gene3D" id="3.40.190.10">
    <property type="entry name" value="Periplasmic binding protein-like II"/>
    <property type="match status" value="2"/>
</dbReference>
<reference evidence="3" key="1">
    <citation type="submission" date="2015-07" db="EMBL/GenBank/DDBJ databases">
        <title>Draft genome sequence of the purine-degrading Gottschalkia purinilyticum DSM 1384 (formerly Clostridium purinilyticum).</title>
        <authorList>
            <person name="Poehlein A."/>
            <person name="Schiel-Bengelsdorf B."/>
            <person name="Bengelsdorf F.R."/>
            <person name="Daniel R."/>
            <person name="Duerre P."/>
        </authorList>
    </citation>
    <scope>NUCLEOTIDE SEQUENCE [LARGE SCALE GENOMIC DNA]</scope>
    <source>
        <strain evidence="3">DSM 1384</strain>
    </source>
</reference>